<dbReference type="Proteomes" id="UP001058003">
    <property type="component" value="Chromosome"/>
</dbReference>
<dbReference type="EMBL" id="CP073767">
    <property type="protein sequence ID" value="UWZ51061.1"/>
    <property type="molecule type" value="Genomic_DNA"/>
</dbReference>
<dbReference type="Gene3D" id="3.10.450.50">
    <property type="match status" value="1"/>
</dbReference>
<organism evidence="1 2">
    <name type="scientific">Dactylosporangium aurantiacum</name>
    <dbReference type="NCBI Taxonomy" id="35754"/>
    <lineage>
        <taxon>Bacteria</taxon>
        <taxon>Bacillati</taxon>
        <taxon>Actinomycetota</taxon>
        <taxon>Actinomycetes</taxon>
        <taxon>Micromonosporales</taxon>
        <taxon>Micromonosporaceae</taxon>
        <taxon>Dactylosporangium</taxon>
    </lineage>
</organism>
<keyword evidence="2" id="KW-1185">Reference proteome</keyword>
<protein>
    <submittedName>
        <fullName evidence="1">Nuclear transport factor 2 family protein</fullName>
    </submittedName>
</protein>
<accession>A0A9Q9I8F9</accession>
<dbReference type="OrthoDB" id="1256785at2"/>
<sequence length="117" mass="13224">MDMQDYLKRYPQEIAFGDEDAGAVFDRYHTPGFVLHSDGLPLDRERLIAHARPARKRVASIGIDVHEVLDTGGRIAARYTLTAVMRKGATVTTEIFMFGELSDDGRLRRVDQMTRTV</sequence>
<name>A0A9Q9I8F9_9ACTN</name>
<dbReference type="KEGG" id="daur:Daura_30335"/>
<dbReference type="RefSeq" id="WP_033366247.1">
    <property type="nucleotide sequence ID" value="NZ_CP073767.1"/>
</dbReference>
<dbReference type="InterPro" id="IPR032710">
    <property type="entry name" value="NTF2-like_dom_sf"/>
</dbReference>
<evidence type="ECO:0000313" key="1">
    <source>
        <dbReference type="EMBL" id="UWZ51061.1"/>
    </source>
</evidence>
<dbReference type="AlphaFoldDB" id="A0A9Q9I8F9"/>
<evidence type="ECO:0000313" key="2">
    <source>
        <dbReference type="Proteomes" id="UP001058003"/>
    </source>
</evidence>
<proteinExistence type="predicted"/>
<reference evidence="1" key="1">
    <citation type="submission" date="2021-04" db="EMBL/GenBank/DDBJ databases">
        <title>Dactylosporangium aurantiacum NRRL B-8018 full assembly.</title>
        <authorList>
            <person name="Hartkoorn R.C."/>
            <person name="Beaudoing E."/>
            <person name="Hot D."/>
        </authorList>
    </citation>
    <scope>NUCLEOTIDE SEQUENCE</scope>
    <source>
        <strain evidence="1">NRRL B-8018</strain>
    </source>
</reference>
<gene>
    <name evidence="1" type="ORF">Daura_30335</name>
</gene>
<dbReference type="SUPFAM" id="SSF54427">
    <property type="entry name" value="NTF2-like"/>
    <property type="match status" value="1"/>
</dbReference>